<accession>A0A9D2QZ67</accession>
<dbReference type="Pfam" id="PF07561">
    <property type="entry name" value="DUF1540"/>
    <property type="match status" value="2"/>
</dbReference>
<dbReference type="InterPro" id="IPR011437">
    <property type="entry name" value="DUF1540"/>
</dbReference>
<evidence type="ECO:0000313" key="3">
    <source>
        <dbReference type="Proteomes" id="UP000823851"/>
    </source>
</evidence>
<reference evidence="2" key="2">
    <citation type="submission" date="2021-04" db="EMBL/GenBank/DDBJ databases">
        <authorList>
            <person name="Gilroy R."/>
        </authorList>
    </citation>
    <scope>NUCLEOTIDE SEQUENCE</scope>
    <source>
        <strain evidence="2">ChiHjej8B7-25341</strain>
    </source>
</reference>
<organism evidence="2 3">
    <name type="scientific">Candidatus Eisenbergiella stercorigallinarum</name>
    <dbReference type="NCBI Taxonomy" id="2838557"/>
    <lineage>
        <taxon>Bacteria</taxon>
        <taxon>Bacillati</taxon>
        <taxon>Bacillota</taxon>
        <taxon>Clostridia</taxon>
        <taxon>Lachnospirales</taxon>
        <taxon>Lachnospiraceae</taxon>
        <taxon>Eisenbergiella</taxon>
    </lineage>
</organism>
<evidence type="ECO:0000313" key="2">
    <source>
        <dbReference type="EMBL" id="HJD32415.1"/>
    </source>
</evidence>
<reference evidence="2" key="1">
    <citation type="journal article" date="2021" name="PeerJ">
        <title>Extensive microbial diversity within the chicken gut microbiome revealed by metagenomics and culture.</title>
        <authorList>
            <person name="Gilroy R."/>
            <person name="Ravi A."/>
            <person name="Getino M."/>
            <person name="Pursley I."/>
            <person name="Horton D.L."/>
            <person name="Alikhan N.F."/>
            <person name="Baker D."/>
            <person name="Gharbi K."/>
            <person name="Hall N."/>
            <person name="Watson M."/>
            <person name="Adriaenssens E.M."/>
            <person name="Foster-Nyarko E."/>
            <person name="Jarju S."/>
            <person name="Secka A."/>
            <person name="Antonio M."/>
            <person name="Oren A."/>
            <person name="Chaudhuri R.R."/>
            <person name="La Ragione R."/>
            <person name="Hildebrand F."/>
            <person name="Pallen M.J."/>
        </authorList>
    </citation>
    <scope>NUCLEOTIDE SEQUENCE</scope>
    <source>
        <strain evidence="2">ChiHjej8B7-25341</strain>
    </source>
</reference>
<gene>
    <name evidence="2" type="ORF">H9912_10820</name>
</gene>
<protein>
    <submittedName>
        <fullName evidence="2">DUF1540 domain-containing protein</fullName>
    </submittedName>
</protein>
<evidence type="ECO:0000259" key="1">
    <source>
        <dbReference type="Pfam" id="PF07561"/>
    </source>
</evidence>
<feature type="domain" description="DUF1540" evidence="1">
    <location>
        <begin position="5"/>
        <end position="42"/>
    </location>
</feature>
<dbReference type="EMBL" id="DWUW01000308">
    <property type="protein sequence ID" value="HJD32415.1"/>
    <property type="molecule type" value="Genomic_DNA"/>
</dbReference>
<dbReference type="Proteomes" id="UP000823851">
    <property type="component" value="Unassembled WGS sequence"/>
</dbReference>
<proteinExistence type="predicted"/>
<sequence>MAELKCAVDSCTYNSDRLCCKGDILVGGKNARKEQDTCCESFQKRKEGQASNSMNPTGMISIDCQAVKCVYNMDHRCSAERVDIRGCGADNCRETICATFRER</sequence>
<name>A0A9D2QZ67_9FIRM</name>
<feature type="domain" description="DUF1540" evidence="1">
    <location>
        <begin position="62"/>
        <end position="100"/>
    </location>
</feature>
<dbReference type="AlphaFoldDB" id="A0A9D2QZ67"/>
<comment type="caution">
    <text evidence="2">The sequence shown here is derived from an EMBL/GenBank/DDBJ whole genome shotgun (WGS) entry which is preliminary data.</text>
</comment>